<evidence type="ECO:0000313" key="14">
    <source>
        <dbReference type="Proteomes" id="UP000295129"/>
    </source>
</evidence>
<dbReference type="Gene3D" id="3.90.1170.50">
    <property type="entry name" value="Aldehyde oxidase/xanthine dehydrogenase, a/b hammerhead"/>
    <property type="match status" value="1"/>
</dbReference>
<gene>
    <name evidence="13" type="ORF">C7389_102111</name>
</gene>
<comment type="cofactor">
    <cofactor evidence="1">
        <name>Mo-molybdopterin</name>
        <dbReference type="ChEBI" id="CHEBI:71302"/>
    </cofactor>
</comment>
<keyword evidence="7" id="KW-0408">Iron</keyword>
<comment type="caution">
    <text evidence="13">The sequence shown here is derived from an EMBL/GenBank/DDBJ whole genome shotgun (WGS) entry which is preliminary data.</text>
</comment>
<evidence type="ECO:0000259" key="12">
    <source>
        <dbReference type="SMART" id="SM01008"/>
    </source>
</evidence>
<evidence type="ECO:0000256" key="7">
    <source>
        <dbReference type="ARBA" id="ARBA00023004"/>
    </source>
</evidence>
<dbReference type="GO" id="GO:0005506">
    <property type="term" value="F:iron ion binding"/>
    <property type="evidence" value="ECO:0007669"/>
    <property type="project" value="InterPro"/>
</dbReference>
<dbReference type="EMBL" id="SNVV01000002">
    <property type="protein sequence ID" value="TDN56176.1"/>
    <property type="molecule type" value="Genomic_DNA"/>
</dbReference>
<dbReference type="InterPro" id="IPR008274">
    <property type="entry name" value="AldOxase/xan_DH_MoCoBD1"/>
</dbReference>
<proteinExistence type="inferred from homology"/>
<dbReference type="PANTHER" id="PTHR45444">
    <property type="entry name" value="XANTHINE DEHYDROGENASE"/>
    <property type="match status" value="1"/>
</dbReference>
<dbReference type="PANTHER" id="PTHR45444:SF3">
    <property type="entry name" value="XANTHINE DEHYDROGENASE"/>
    <property type="match status" value="1"/>
</dbReference>
<feature type="domain" description="Aldehyde oxidase/xanthine dehydrogenase a/b hammerhead" evidence="12">
    <location>
        <begin position="39"/>
        <end position="146"/>
    </location>
</feature>
<comment type="cofactor">
    <cofactor evidence="2">
        <name>FAD</name>
        <dbReference type="ChEBI" id="CHEBI:57692"/>
    </cofactor>
</comment>
<keyword evidence="4" id="KW-0001">2Fe-2S</keyword>
<dbReference type="SUPFAM" id="SSF54665">
    <property type="entry name" value="CO dehydrogenase molybdoprotein N-domain-like"/>
    <property type="match status" value="1"/>
</dbReference>
<keyword evidence="8" id="KW-0411">Iron-sulfur</keyword>
<dbReference type="AlphaFoldDB" id="A0A4R6EDA5"/>
<evidence type="ECO:0000313" key="13">
    <source>
        <dbReference type="EMBL" id="TDN56176.1"/>
    </source>
</evidence>
<evidence type="ECO:0000256" key="3">
    <source>
        <dbReference type="ARBA" id="ARBA00006849"/>
    </source>
</evidence>
<evidence type="ECO:0000256" key="8">
    <source>
        <dbReference type="ARBA" id="ARBA00023014"/>
    </source>
</evidence>
<organism evidence="13 14">
    <name type="scientific">Azoarcus indigens</name>
    <dbReference type="NCBI Taxonomy" id="29545"/>
    <lineage>
        <taxon>Bacteria</taxon>
        <taxon>Pseudomonadati</taxon>
        <taxon>Pseudomonadota</taxon>
        <taxon>Betaproteobacteria</taxon>
        <taxon>Rhodocyclales</taxon>
        <taxon>Zoogloeaceae</taxon>
        <taxon>Azoarcus</taxon>
    </lineage>
</organism>
<evidence type="ECO:0000256" key="6">
    <source>
        <dbReference type="ARBA" id="ARBA00023002"/>
    </source>
</evidence>
<comment type="cofactor">
    <cofactor evidence="9">
        <name>[2Fe-2S] cluster</name>
        <dbReference type="ChEBI" id="CHEBI:190135"/>
    </cofactor>
</comment>
<dbReference type="GO" id="GO:0030151">
    <property type="term" value="F:molybdenum ion binding"/>
    <property type="evidence" value="ECO:0007669"/>
    <property type="project" value="InterPro"/>
</dbReference>
<reference evidence="13 14" key="1">
    <citation type="submission" date="2019-03" db="EMBL/GenBank/DDBJ databases">
        <title>Genomic Encyclopedia of Type Strains, Phase IV (KMG-IV): sequencing the most valuable type-strain genomes for metagenomic binning, comparative biology and taxonomic classification.</title>
        <authorList>
            <person name="Goeker M."/>
        </authorList>
    </citation>
    <scope>NUCLEOTIDE SEQUENCE [LARGE SCALE GENOMIC DNA]</scope>
    <source>
        <strain evidence="13 14">DSM 12121</strain>
    </source>
</reference>
<dbReference type="Pfam" id="PF01315">
    <property type="entry name" value="Ald_Xan_dh_C"/>
    <property type="match status" value="1"/>
</dbReference>
<dbReference type="RefSeq" id="WP_246034608.1">
    <property type="nucleotide sequence ID" value="NZ_SNVV01000002.1"/>
</dbReference>
<dbReference type="GO" id="GO:0016491">
    <property type="term" value="F:oxidoreductase activity"/>
    <property type="evidence" value="ECO:0007669"/>
    <property type="project" value="UniProtKB-KW"/>
</dbReference>
<keyword evidence="14" id="KW-1185">Reference proteome</keyword>
<evidence type="ECO:0000256" key="10">
    <source>
        <dbReference type="ARBA" id="ARBA00053029"/>
    </source>
</evidence>
<protein>
    <submittedName>
        <fullName evidence="13">Xanthine dehydrogenase molybdenum binding subunit apoprotein</fullName>
    </submittedName>
</protein>
<dbReference type="InterPro" id="IPR014309">
    <property type="entry name" value="Xanthine_DH_Mopterin-bd_su"/>
</dbReference>
<evidence type="ECO:0000256" key="4">
    <source>
        <dbReference type="ARBA" id="ARBA00022714"/>
    </source>
</evidence>
<dbReference type="InterPro" id="IPR036856">
    <property type="entry name" value="Ald_Oxase/Xan_DH_a/b_sf"/>
</dbReference>
<dbReference type="InterPro" id="IPR046867">
    <property type="entry name" value="AldOxase/xan_DH_MoCoBD2"/>
</dbReference>
<evidence type="ECO:0000256" key="5">
    <source>
        <dbReference type="ARBA" id="ARBA00022723"/>
    </source>
</evidence>
<dbReference type="Pfam" id="PF02738">
    <property type="entry name" value="MoCoBD_1"/>
    <property type="match status" value="1"/>
</dbReference>
<evidence type="ECO:0000256" key="2">
    <source>
        <dbReference type="ARBA" id="ARBA00001974"/>
    </source>
</evidence>
<accession>A0A4R6EDA5</accession>
<comment type="cofactor">
    <cofactor evidence="10">
        <name>Mo-molybdopterin cytosine dinucleotide</name>
        <dbReference type="ChEBI" id="CHEBI:71308"/>
    </cofactor>
</comment>
<dbReference type="SMART" id="SM01008">
    <property type="entry name" value="Ald_Xan_dh_C"/>
    <property type="match status" value="1"/>
</dbReference>
<dbReference type="InterPro" id="IPR037165">
    <property type="entry name" value="AldOxase/xan_DH_Mopterin-bd_sf"/>
</dbReference>
<evidence type="ECO:0000256" key="1">
    <source>
        <dbReference type="ARBA" id="ARBA00001924"/>
    </source>
</evidence>
<feature type="compositionally biased region" description="Basic and acidic residues" evidence="11">
    <location>
        <begin position="788"/>
        <end position="801"/>
    </location>
</feature>
<evidence type="ECO:0000256" key="11">
    <source>
        <dbReference type="SAM" id="MobiDB-lite"/>
    </source>
</evidence>
<dbReference type="NCBIfam" id="TIGR02965">
    <property type="entry name" value="xanthine_xdhB"/>
    <property type="match status" value="1"/>
</dbReference>
<feature type="region of interest" description="Disordered" evidence="11">
    <location>
        <begin position="788"/>
        <end position="808"/>
    </location>
</feature>
<comment type="similarity">
    <text evidence="3">Belongs to the xanthine dehydrogenase family.</text>
</comment>
<dbReference type="FunFam" id="3.30.365.10:FF:000002">
    <property type="entry name" value="Xanthine dehydrogenase oxidase"/>
    <property type="match status" value="1"/>
</dbReference>
<dbReference type="Gene3D" id="3.30.365.10">
    <property type="entry name" value="Aldehyde oxidase/xanthine dehydrogenase, molybdopterin binding domain"/>
    <property type="match status" value="4"/>
</dbReference>
<dbReference type="GO" id="GO:0051537">
    <property type="term" value="F:2 iron, 2 sulfur cluster binding"/>
    <property type="evidence" value="ECO:0007669"/>
    <property type="project" value="UniProtKB-KW"/>
</dbReference>
<dbReference type="InterPro" id="IPR016208">
    <property type="entry name" value="Ald_Oxase/xanthine_DH-like"/>
</dbReference>
<keyword evidence="5" id="KW-0479">Metal-binding</keyword>
<dbReference type="Proteomes" id="UP000295129">
    <property type="component" value="Unassembled WGS sequence"/>
</dbReference>
<keyword evidence="6" id="KW-0560">Oxidoreductase</keyword>
<dbReference type="InterPro" id="IPR000674">
    <property type="entry name" value="Ald_Oxase/Xan_DH_a/b"/>
</dbReference>
<dbReference type="SUPFAM" id="SSF56003">
    <property type="entry name" value="Molybdenum cofactor-binding domain"/>
    <property type="match status" value="1"/>
</dbReference>
<dbReference type="FunFam" id="3.30.365.10:FF:000001">
    <property type="entry name" value="Xanthine dehydrogenase oxidase"/>
    <property type="match status" value="1"/>
</dbReference>
<name>A0A4R6EDA5_9RHOO</name>
<sequence>MQPSEAVDLAIPADRAAVPAVQGAVGSGLAHESAVLHVTGGAAYIDDQPELRGTLHAAIGLASAAHARIRRIDLAAVRAAPGVVAVLDAASVPGLNDFGPVVHDDPIFASDEVQFHGQALFAVLAEDMRAARHAARLAEVDYEALPALLDVDQALAAGSRVLPDAQLRRGEPEAALAAAPHRLAGSVRHGGQDHFYLETHIAYAIPQEDGTTRVHSSSQHPGEVQLQVAHALGVDAKDVVVECRRMGGGFGGKESQPGQIAAIAAIGARLTGRPVKLRLDRDDDMVLTGKRHDFRIDWEAGFDDDGRLLAVRFMQATRAGYSADLTGAIADRAMFHADNAYYLEHVDILSHRCKTHTVSNTAFRGFGGPQGLFGIEEVIDAVARHLDLDPLAVRKRNYYGLGERDLTPYGQKVEDNVIAELTAELEADCDYAARRAALRAWNAASPVIKRGIALTPVKFGISFTATHLNQAGALLHVYTDGTVLLNHGGTEMGQGLFTKVAQVVAEELQIDVSHIRVTASDTSKVPNASATAASSGADLNGKAAQQAARKIKARLTEFAAARYGVREDQVVFRANRVHIGNAGNGNGTATGKPGAPLSLSFAELAKQAWMGRISLSATGYYRTPKIAYDRETLSGRPFYYYAYGVACSEVAIDTLTGESRVLRTDILHDVGRSLNPAIDLGQVEGGFIQGMGWLTSEELCWSADGRLTTHAPSTYKIPAVSDVPEIFNVRLWERGFNAEDSIFRSKAVGEPPFMLALSVWHAIKDAVAAAADYRVTPQLNAPATPEEILRSLTEARQRDVEPPAGATA</sequence>
<dbReference type="Pfam" id="PF20256">
    <property type="entry name" value="MoCoBD_2"/>
    <property type="match status" value="1"/>
</dbReference>
<evidence type="ECO:0000256" key="9">
    <source>
        <dbReference type="ARBA" id="ARBA00034078"/>
    </source>
</evidence>